<feature type="domain" description="DUF4142" evidence="3">
    <location>
        <begin position="48"/>
        <end position="178"/>
    </location>
</feature>
<dbReference type="Gene3D" id="1.20.1260.10">
    <property type="match status" value="1"/>
</dbReference>
<dbReference type="PANTHER" id="PTHR38593:SF1">
    <property type="entry name" value="BLR2558 PROTEIN"/>
    <property type="match status" value="1"/>
</dbReference>
<dbReference type="AlphaFoldDB" id="A0A840IDJ9"/>
<dbReference type="Proteomes" id="UP000585272">
    <property type="component" value="Unassembled WGS sequence"/>
</dbReference>
<sequence>MRLSPKPLAVVIAAAALVVLPSTASANDGPRHADGHSRHARIAPISAEAYLPAAAQANRFEIVTGQLAQQRAESSEVRALGAMFVTDHTRLLEQGSAVAAALGVAVPEGLSPRQQATVEALARLRGPDFDAAWIDAQIAAHRDALLLNLRAAIRGEQPQIRTLGQGALPIITRHLGELLDLSEAARGPGNDRHGDNGRRGDHGDRGDHGGRKHGHHRHAHARQR</sequence>
<dbReference type="RefSeq" id="WP_183341113.1">
    <property type="nucleotide sequence ID" value="NZ_JACHNU010000002.1"/>
</dbReference>
<protein>
    <submittedName>
        <fullName evidence="4">Putative outer membrane protein</fullName>
    </submittedName>
</protein>
<feature type="chain" id="PRO_5032941089" evidence="2">
    <location>
        <begin position="27"/>
        <end position="224"/>
    </location>
</feature>
<feature type="region of interest" description="Disordered" evidence="1">
    <location>
        <begin position="184"/>
        <end position="224"/>
    </location>
</feature>
<keyword evidence="5" id="KW-1185">Reference proteome</keyword>
<evidence type="ECO:0000313" key="4">
    <source>
        <dbReference type="EMBL" id="MBB4662144.1"/>
    </source>
</evidence>
<feature type="signal peptide" evidence="2">
    <location>
        <begin position="1"/>
        <end position="26"/>
    </location>
</feature>
<evidence type="ECO:0000256" key="2">
    <source>
        <dbReference type="SAM" id="SignalP"/>
    </source>
</evidence>
<dbReference type="PANTHER" id="PTHR38593">
    <property type="entry name" value="BLR2558 PROTEIN"/>
    <property type="match status" value="1"/>
</dbReference>
<keyword evidence="2" id="KW-0732">Signal</keyword>
<name>A0A840IDJ9_9ACTN</name>
<proteinExistence type="predicted"/>
<gene>
    <name evidence="4" type="ORF">BDZ31_001730</name>
</gene>
<reference evidence="4 5" key="1">
    <citation type="submission" date="2020-08" db="EMBL/GenBank/DDBJ databases">
        <title>Genomic Encyclopedia of Archaeal and Bacterial Type Strains, Phase II (KMG-II): from individual species to whole genera.</title>
        <authorList>
            <person name="Goeker M."/>
        </authorList>
    </citation>
    <scope>NUCLEOTIDE SEQUENCE [LARGE SCALE GENOMIC DNA]</scope>
    <source>
        <strain evidence="4 5">DSM 23288</strain>
    </source>
</reference>
<accession>A0A840IDJ9</accession>
<dbReference type="EMBL" id="JACHNU010000002">
    <property type="protein sequence ID" value="MBB4662144.1"/>
    <property type="molecule type" value="Genomic_DNA"/>
</dbReference>
<dbReference type="Pfam" id="PF13628">
    <property type="entry name" value="DUF4142"/>
    <property type="match status" value="1"/>
</dbReference>
<dbReference type="InterPro" id="IPR012347">
    <property type="entry name" value="Ferritin-like"/>
</dbReference>
<evidence type="ECO:0000256" key="1">
    <source>
        <dbReference type="SAM" id="MobiDB-lite"/>
    </source>
</evidence>
<comment type="caution">
    <text evidence="4">The sequence shown here is derived from an EMBL/GenBank/DDBJ whole genome shotgun (WGS) entry which is preliminary data.</text>
</comment>
<feature type="compositionally biased region" description="Basic and acidic residues" evidence="1">
    <location>
        <begin position="189"/>
        <end position="209"/>
    </location>
</feature>
<feature type="compositionally biased region" description="Basic residues" evidence="1">
    <location>
        <begin position="210"/>
        <end position="224"/>
    </location>
</feature>
<dbReference type="InterPro" id="IPR025419">
    <property type="entry name" value="DUF4142"/>
</dbReference>
<organism evidence="4 5">
    <name type="scientific">Conexibacter arvalis</name>
    <dbReference type="NCBI Taxonomy" id="912552"/>
    <lineage>
        <taxon>Bacteria</taxon>
        <taxon>Bacillati</taxon>
        <taxon>Actinomycetota</taxon>
        <taxon>Thermoleophilia</taxon>
        <taxon>Solirubrobacterales</taxon>
        <taxon>Conexibacteraceae</taxon>
        <taxon>Conexibacter</taxon>
    </lineage>
</organism>
<evidence type="ECO:0000259" key="3">
    <source>
        <dbReference type="Pfam" id="PF13628"/>
    </source>
</evidence>
<evidence type="ECO:0000313" key="5">
    <source>
        <dbReference type="Proteomes" id="UP000585272"/>
    </source>
</evidence>